<accession>A0A154QEB8</accession>
<comment type="caution">
    <text evidence="2">The sequence shown here is derived from an EMBL/GenBank/DDBJ whole genome shotgun (WGS) entry which is preliminary data.</text>
</comment>
<keyword evidence="1" id="KW-1133">Transmembrane helix</keyword>
<keyword evidence="1" id="KW-0472">Membrane</keyword>
<organism evidence="2 3">
    <name type="scientific">Rhodanobacter thiooxydans</name>
    <dbReference type="NCBI Taxonomy" id="416169"/>
    <lineage>
        <taxon>Bacteria</taxon>
        <taxon>Pseudomonadati</taxon>
        <taxon>Pseudomonadota</taxon>
        <taxon>Gammaproteobacteria</taxon>
        <taxon>Lysobacterales</taxon>
        <taxon>Rhodanobacteraceae</taxon>
        <taxon>Rhodanobacter</taxon>
    </lineage>
</organism>
<dbReference type="Proteomes" id="UP000076131">
    <property type="component" value="Unassembled WGS sequence"/>
</dbReference>
<feature type="transmembrane region" description="Helical" evidence="1">
    <location>
        <begin position="20"/>
        <end position="44"/>
    </location>
</feature>
<keyword evidence="3" id="KW-1185">Reference proteome</keyword>
<keyword evidence="1" id="KW-0812">Transmembrane</keyword>
<dbReference type="eggNOG" id="COG4244">
    <property type="taxonomic scope" value="Bacteria"/>
</dbReference>
<reference evidence="2 3" key="1">
    <citation type="journal article" date="2016" name="MBio">
        <title>Lateral Gene Transfer in a Heavy Metal-Contaminated-Groundwater Microbial Community.</title>
        <authorList>
            <person name="Hemme C.L."/>
            <person name="Green S.J."/>
            <person name="Rishishwar L."/>
            <person name="Prakash O."/>
            <person name="Pettenato A."/>
            <person name="Chakraborty R."/>
            <person name="Deutschbauer A.M."/>
            <person name="Van Nostrand J.D."/>
            <person name="Wu L."/>
            <person name="He Z."/>
            <person name="Jordan I.K."/>
            <person name="Hazen T.C."/>
            <person name="Arkin A.P."/>
            <person name="Kostka J.E."/>
            <person name="Zhou J."/>
        </authorList>
    </citation>
    <scope>NUCLEOTIDE SEQUENCE [LARGE SCALE GENOMIC DNA]</scope>
    <source>
        <strain evidence="2 3">FW104-T7</strain>
    </source>
</reference>
<gene>
    <name evidence="2" type="ORF">RHOFW104T7_17570</name>
</gene>
<dbReference type="RefSeq" id="WP_008436241.1">
    <property type="nucleotide sequence ID" value="NZ_LVJS01000054.1"/>
</dbReference>
<proteinExistence type="predicted"/>
<evidence type="ECO:0000313" key="2">
    <source>
        <dbReference type="EMBL" id="KZC22621.1"/>
    </source>
</evidence>
<dbReference type="EMBL" id="LVJS01000054">
    <property type="protein sequence ID" value="KZC22621.1"/>
    <property type="molecule type" value="Genomic_DNA"/>
</dbReference>
<evidence type="ECO:0000256" key="1">
    <source>
        <dbReference type="SAM" id="Phobius"/>
    </source>
</evidence>
<protein>
    <submittedName>
        <fullName evidence="2">Uncharacterized protein</fullName>
    </submittedName>
</protein>
<name>A0A154QEB8_9GAMM</name>
<sequence length="61" mass="6510">MVEFRPAGTSLFLRLHHPQFIVPGLLAIGLSVLDFLCLGVAGWLGGKLVYGHRLGVNPPSA</sequence>
<evidence type="ECO:0000313" key="3">
    <source>
        <dbReference type="Proteomes" id="UP000076131"/>
    </source>
</evidence>
<dbReference type="AlphaFoldDB" id="A0A154QEB8"/>